<dbReference type="InterPro" id="IPR051953">
    <property type="entry name" value="Plant_SW-associated_TFs"/>
</dbReference>
<protein>
    <submittedName>
        <fullName evidence="11">Transcription factor MYB14-like</fullName>
    </submittedName>
</protein>
<keyword evidence="3" id="KW-0805">Transcription regulation</keyword>
<evidence type="ECO:0000256" key="2">
    <source>
        <dbReference type="ARBA" id="ARBA00022737"/>
    </source>
</evidence>
<evidence type="ECO:0000313" key="11">
    <source>
        <dbReference type="RefSeq" id="XP_027063029.1"/>
    </source>
</evidence>
<evidence type="ECO:0000259" key="8">
    <source>
        <dbReference type="PROSITE" id="PS50090"/>
    </source>
</evidence>
<keyword evidence="5" id="KW-0804">Transcription</keyword>
<dbReference type="OrthoDB" id="2143914at2759"/>
<evidence type="ECO:0000256" key="4">
    <source>
        <dbReference type="ARBA" id="ARBA00023125"/>
    </source>
</evidence>
<keyword evidence="4" id="KW-0238">DNA-binding</keyword>
<dbReference type="RefSeq" id="XP_027063029.1">
    <property type="nucleotide sequence ID" value="XM_027207228.2"/>
</dbReference>
<keyword evidence="6" id="KW-0539">Nucleus</keyword>
<dbReference type="InterPro" id="IPR009057">
    <property type="entry name" value="Homeodomain-like_sf"/>
</dbReference>
<evidence type="ECO:0000313" key="10">
    <source>
        <dbReference type="Proteomes" id="UP001652660"/>
    </source>
</evidence>
<dbReference type="GO" id="GO:0003677">
    <property type="term" value="F:DNA binding"/>
    <property type="evidence" value="ECO:0007669"/>
    <property type="project" value="UniProtKB-KW"/>
</dbReference>
<evidence type="ECO:0000256" key="3">
    <source>
        <dbReference type="ARBA" id="ARBA00023015"/>
    </source>
</evidence>
<feature type="compositionally biased region" description="Basic and acidic residues" evidence="7">
    <location>
        <begin position="117"/>
        <end position="130"/>
    </location>
</feature>
<accession>A0A6P6SB83</accession>
<dbReference type="Proteomes" id="UP001652660">
    <property type="component" value="Chromosome 5c"/>
</dbReference>
<dbReference type="CDD" id="cd00167">
    <property type="entry name" value="SANT"/>
    <property type="match status" value="2"/>
</dbReference>
<feature type="domain" description="Myb-like" evidence="8">
    <location>
        <begin position="9"/>
        <end position="61"/>
    </location>
</feature>
<name>A0A6P6SB83_COFAR</name>
<evidence type="ECO:0000256" key="1">
    <source>
        <dbReference type="ARBA" id="ARBA00004123"/>
    </source>
</evidence>
<dbReference type="FunFam" id="1.10.10.60:FF:000001">
    <property type="entry name" value="MYB-related transcription factor"/>
    <property type="match status" value="1"/>
</dbReference>
<feature type="region of interest" description="Disordered" evidence="7">
    <location>
        <begin position="110"/>
        <end position="145"/>
    </location>
</feature>
<dbReference type="GO" id="GO:0005634">
    <property type="term" value="C:nucleus"/>
    <property type="evidence" value="ECO:0007669"/>
    <property type="project" value="UniProtKB-SubCell"/>
</dbReference>
<proteinExistence type="predicted"/>
<gene>
    <name evidence="11" type="primary">LOC113689459</name>
</gene>
<dbReference type="Pfam" id="PF00249">
    <property type="entry name" value="Myb_DNA-binding"/>
    <property type="match status" value="2"/>
</dbReference>
<feature type="domain" description="Myb-like" evidence="8">
    <location>
        <begin position="62"/>
        <end position="112"/>
    </location>
</feature>
<dbReference type="SUPFAM" id="SSF46689">
    <property type="entry name" value="Homeodomain-like"/>
    <property type="match status" value="1"/>
</dbReference>
<keyword evidence="10" id="KW-1185">Reference proteome</keyword>
<evidence type="ECO:0000256" key="6">
    <source>
        <dbReference type="ARBA" id="ARBA00023242"/>
    </source>
</evidence>
<dbReference type="PROSITE" id="PS50090">
    <property type="entry name" value="MYB_LIKE"/>
    <property type="match status" value="2"/>
</dbReference>
<feature type="domain" description="HTH myb-type" evidence="9">
    <location>
        <begin position="62"/>
        <end position="116"/>
    </location>
</feature>
<dbReference type="Gene3D" id="1.10.10.60">
    <property type="entry name" value="Homeodomain-like"/>
    <property type="match status" value="2"/>
</dbReference>
<dbReference type="PANTHER" id="PTHR47997:SF28">
    <property type="entry name" value="TRANSCRIPTION FACTOR MYB15-LIKE"/>
    <property type="match status" value="1"/>
</dbReference>
<evidence type="ECO:0000259" key="9">
    <source>
        <dbReference type="PROSITE" id="PS51294"/>
    </source>
</evidence>
<evidence type="ECO:0000256" key="5">
    <source>
        <dbReference type="ARBA" id="ARBA00023163"/>
    </source>
</evidence>
<dbReference type="InterPro" id="IPR001005">
    <property type="entry name" value="SANT/Myb"/>
</dbReference>
<keyword evidence="2" id="KW-0677">Repeat</keyword>
<dbReference type="GeneID" id="113689459"/>
<sequence>MVRTTCIDKSGLKKGAWSEEEDNKLRAYVLRYGHWNWQQLPKFAGLSRCGKSCRLRWMNYLRPGVKRGSFSEEEEELILKLHKELGNRWSAITARLPGRTDNEVKNYWHTHLRKRTKQDSKPKDKIEQTSERSQPMESDADQNKESSAISIFHSTTDQNRSGLETEIAAVPAADTNCELSPLSCGSKHFDGGDWFGEDSNSSVESLPESFESFWSEPFALDTSYSNLKVINYDWLPPVEEEFTYPFSSFLDEDMDWFHELIQ</sequence>
<dbReference type="PROSITE" id="PS51294">
    <property type="entry name" value="HTH_MYB"/>
    <property type="match status" value="2"/>
</dbReference>
<dbReference type="SMART" id="SM00717">
    <property type="entry name" value="SANT"/>
    <property type="match status" value="2"/>
</dbReference>
<comment type="subcellular location">
    <subcellularLocation>
        <location evidence="1">Nucleus</location>
    </subcellularLocation>
</comment>
<reference evidence="10" key="1">
    <citation type="journal article" date="2025" name="Foods">
        <title>Unveiling the Microbial Signatures of Arabica Coffee Cherries: Insights into Ripeness Specific Diversity, Functional Traits, and Implications for Quality and Safety.</title>
        <authorList>
            <consortium name="RefSeq"/>
            <person name="Tenea G.N."/>
            <person name="Cifuentes V."/>
            <person name="Reyes P."/>
            <person name="Cevallos-Vallejos M."/>
        </authorList>
    </citation>
    <scope>NUCLEOTIDE SEQUENCE [LARGE SCALE GENOMIC DNA]</scope>
</reference>
<dbReference type="AlphaFoldDB" id="A0A6P6SB83"/>
<organism evidence="10 11">
    <name type="scientific">Coffea arabica</name>
    <name type="common">Arabian coffee</name>
    <dbReference type="NCBI Taxonomy" id="13443"/>
    <lineage>
        <taxon>Eukaryota</taxon>
        <taxon>Viridiplantae</taxon>
        <taxon>Streptophyta</taxon>
        <taxon>Embryophyta</taxon>
        <taxon>Tracheophyta</taxon>
        <taxon>Spermatophyta</taxon>
        <taxon>Magnoliopsida</taxon>
        <taxon>eudicotyledons</taxon>
        <taxon>Gunneridae</taxon>
        <taxon>Pentapetalae</taxon>
        <taxon>asterids</taxon>
        <taxon>lamiids</taxon>
        <taxon>Gentianales</taxon>
        <taxon>Rubiaceae</taxon>
        <taxon>Ixoroideae</taxon>
        <taxon>Gardenieae complex</taxon>
        <taxon>Bertiereae - Coffeeae clade</taxon>
        <taxon>Coffeeae</taxon>
        <taxon>Coffea</taxon>
    </lineage>
</organism>
<dbReference type="PANTHER" id="PTHR47997">
    <property type="entry name" value="MYB DOMAIN PROTEIN 55"/>
    <property type="match status" value="1"/>
</dbReference>
<dbReference type="InterPro" id="IPR017930">
    <property type="entry name" value="Myb_dom"/>
</dbReference>
<evidence type="ECO:0000256" key="7">
    <source>
        <dbReference type="SAM" id="MobiDB-lite"/>
    </source>
</evidence>
<reference evidence="11" key="2">
    <citation type="submission" date="2025-08" db="UniProtKB">
        <authorList>
            <consortium name="RefSeq"/>
        </authorList>
    </citation>
    <scope>IDENTIFICATION</scope>
    <source>
        <tissue evidence="11">Leaves</tissue>
    </source>
</reference>
<feature type="domain" description="HTH myb-type" evidence="9">
    <location>
        <begin position="9"/>
        <end position="61"/>
    </location>
</feature>